<gene>
    <name evidence="1" type="ORF">CEY02_00175</name>
</gene>
<name>A0A2A5J2C4_BACPU</name>
<dbReference type="EMBL" id="NKHG01000002">
    <property type="protein sequence ID" value="PCK23730.1"/>
    <property type="molecule type" value="Genomic_DNA"/>
</dbReference>
<accession>A0A2A5J2C4</accession>
<proteinExistence type="predicted"/>
<sequence length="60" mass="7240">MITSLKCTICNYFLRLCFLYDTILAFKIKHIYIERDEMIEKDEFFEKNDKPLDTLSNIVV</sequence>
<organism evidence="1 2">
    <name type="scientific">Bacillus pumilus</name>
    <name type="common">Bacillus mesentericus</name>
    <dbReference type="NCBI Taxonomy" id="1408"/>
    <lineage>
        <taxon>Bacteria</taxon>
        <taxon>Bacillati</taxon>
        <taxon>Bacillota</taxon>
        <taxon>Bacilli</taxon>
        <taxon>Bacillales</taxon>
        <taxon>Bacillaceae</taxon>
        <taxon>Bacillus</taxon>
    </lineage>
</organism>
<evidence type="ECO:0000313" key="1">
    <source>
        <dbReference type="EMBL" id="PCK23730.1"/>
    </source>
</evidence>
<evidence type="ECO:0000313" key="2">
    <source>
        <dbReference type="Proteomes" id="UP000228754"/>
    </source>
</evidence>
<dbReference type="AlphaFoldDB" id="A0A2A5J2C4"/>
<reference evidence="1 2" key="1">
    <citation type="submission" date="2017-06" db="EMBL/GenBank/DDBJ databases">
        <title>Draft Genome Sequence of Bacillus sp Strain 36R Isolated from saline sediment at Atanasia, Sonora, Mexico.</title>
        <authorList>
            <person name="Sanchez Diaz R."/>
            <person name="Quiroz Macias M.E."/>
            <person name="Ibarra Gamez J.C."/>
            <person name="Enciso Ibarra J."/>
            <person name="Gomez Gil B."/>
            <person name="Galaviz Silva L."/>
        </authorList>
    </citation>
    <scope>NUCLEOTIDE SEQUENCE [LARGE SCALE GENOMIC DNA]</scope>
    <source>
        <strain evidence="1 2">36R_ATNSAL</strain>
    </source>
</reference>
<comment type="caution">
    <text evidence="1">The sequence shown here is derived from an EMBL/GenBank/DDBJ whole genome shotgun (WGS) entry which is preliminary data.</text>
</comment>
<dbReference type="Proteomes" id="UP000228754">
    <property type="component" value="Unassembled WGS sequence"/>
</dbReference>
<protein>
    <submittedName>
        <fullName evidence="1">Uncharacterized protein</fullName>
    </submittedName>
</protein>